<evidence type="ECO:0000259" key="5">
    <source>
        <dbReference type="Pfam" id="PF07992"/>
    </source>
</evidence>
<dbReference type="PRINTS" id="PR00411">
    <property type="entry name" value="PNDRDTASEI"/>
</dbReference>
<reference evidence="6" key="2">
    <citation type="submission" date="2023-06" db="EMBL/GenBank/DDBJ databases">
        <authorList>
            <consortium name="Lawrence Berkeley National Laboratory"/>
            <person name="Haridas S."/>
            <person name="Hensen N."/>
            <person name="Bonometti L."/>
            <person name="Westerberg I."/>
            <person name="Brannstrom I.O."/>
            <person name="Guillou S."/>
            <person name="Cros-Aarteil S."/>
            <person name="Calhoun S."/>
            <person name="Kuo A."/>
            <person name="Mondo S."/>
            <person name="Pangilinan J."/>
            <person name="Riley R."/>
            <person name="Labutti K."/>
            <person name="Andreopoulos B."/>
            <person name="Lipzen A."/>
            <person name="Chen C."/>
            <person name="Yanf M."/>
            <person name="Daum C."/>
            <person name="Ng V."/>
            <person name="Clum A."/>
            <person name="Steindorff A."/>
            <person name="Ohm R."/>
            <person name="Martin F."/>
            <person name="Silar P."/>
            <person name="Natvig D."/>
            <person name="Lalanne C."/>
            <person name="Gautier V."/>
            <person name="Ament-Velasquez S.L."/>
            <person name="Kruys A."/>
            <person name="Hutchinson M.I."/>
            <person name="Powell A.J."/>
            <person name="Barry K."/>
            <person name="Miller A.N."/>
            <person name="Grigoriev I.V."/>
            <person name="Debuchy R."/>
            <person name="Gladieux P."/>
            <person name="Thoren M.H."/>
            <person name="Johannesson H."/>
        </authorList>
    </citation>
    <scope>NUCLEOTIDE SEQUENCE</scope>
    <source>
        <strain evidence="6">CBS 955.72</strain>
    </source>
</reference>
<dbReference type="PRINTS" id="PR00368">
    <property type="entry name" value="FADPNR"/>
</dbReference>
<evidence type="ECO:0000313" key="7">
    <source>
        <dbReference type="Proteomes" id="UP001275084"/>
    </source>
</evidence>
<dbReference type="Pfam" id="PF07992">
    <property type="entry name" value="Pyr_redox_2"/>
    <property type="match status" value="1"/>
</dbReference>
<keyword evidence="4" id="KW-0560">Oxidoreductase</keyword>
<dbReference type="GO" id="GO:0005737">
    <property type="term" value="C:cytoplasm"/>
    <property type="evidence" value="ECO:0007669"/>
    <property type="project" value="TreeGrafter"/>
</dbReference>
<organism evidence="6 7">
    <name type="scientific">Lasiosphaeria hispida</name>
    <dbReference type="NCBI Taxonomy" id="260671"/>
    <lineage>
        <taxon>Eukaryota</taxon>
        <taxon>Fungi</taxon>
        <taxon>Dikarya</taxon>
        <taxon>Ascomycota</taxon>
        <taxon>Pezizomycotina</taxon>
        <taxon>Sordariomycetes</taxon>
        <taxon>Sordariomycetidae</taxon>
        <taxon>Sordariales</taxon>
        <taxon>Lasiosphaeriaceae</taxon>
        <taxon>Lasiosphaeria</taxon>
    </lineage>
</organism>
<protein>
    <recommendedName>
        <fullName evidence="5">FAD/NAD(P)-binding domain-containing protein</fullName>
    </recommendedName>
</protein>
<dbReference type="AlphaFoldDB" id="A0AAJ0HPV9"/>
<dbReference type="Gene3D" id="3.50.50.100">
    <property type="match status" value="1"/>
</dbReference>
<dbReference type="GO" id="GO:0050660">
    <property type="term" value="F:flavin adenine dinucleotide binding"/>
    <property type="evidence" value="ECO:0007669"/>
    <property type="project" value="TreeGrafter"/>
</dbReference>
<accession>A0AAJ0HPV9</accession>
<dbReference type="PANTHER" id="PTHR43735:SF3">
    <property type="entry name" value="FERROPTOSIS SUPPRESSOR PROTEIN 1"/>
    <property type="match status" value="1"/>
</dbReference>
<dbReference type="Proteomes" id="UP001275084">
    <property type="component" value="Unassembled WGS sequence"/>
</dbReference>
<dbReference type="EMBL" id="JAUIQD010000002">
    <property type="protein sequence ID" value="KAK3359250.1"/>
    <property type="molecule type" value="Genomic_DNA"/>
</dbReference>
<keyword evidence="3" id="KW-0274">FAD</keyword>
<reference evidence="6" key="1">
    <citation type="journal article" date="2023" name="Mol. Phylogenet. Evol.">
        <title>Genome-scale phylogeny and comparative genomics of the fungal order Sordariales.</title>
        <authorList>
            <person name="Hensen N."/>
            <person name="Bonometti L."/>
            <person name="Westerberg I."/>
            <person name="Brannstrom I.O."/>
            <person name="Guillou S."/>
            <person name="Cros-Aarteil S."/>
            <person name="Calhoun S."/>
            <person name="Haridas S."/>
            <person name="Kuo A."/>
            <person name="Mondo S."/>
            <person name="Pangilinan J."/>
            <person name="Riley R."/>
            <person name="LaButti K."/>
            <person name="Andreopoulos B."/>
            <person name="Lipzen A."/>
            <person name="Chen C."/>
            <person name="Yan M."/>
            <person name="Daum C."/>
            <person name="Ng V."/>
            <person name="Clum A."/>
            <person name="Steindorff A."/>
            <person name="Ohm R.A."/>
            <person name="Martin F."/>
            <person name="Silar P."/>
            <person name="Natvig D.O."/>
            <person name="Lalanne C."/>
            <person name="Gautier V."/>
            <person name="Ament-Velasquez S.L."/>
            <person name="Kruys A."/>
            <person name="Hutchinson M.I."/>
            <person name="Powell A.J."/>
            <person name="Barry K."/>
            <person name="Miller A.N."/>
            <person name="Grigoriev I.V."/>
            <person name="Debuchy R."/>
            <person name="Gladieux P."/>
            <person name="Hiltunen Thoren M."/>
            <person name="Johannesson H."/>
        </authorList>
    </citation>
    <scope>NUCLEOTIDE SEQUENCE</scope>
    <source>
        <strain evidence="6">CBS 955.72</strain>
    </source>
</reference>
<comment type="caution">
    <text evidence="6">The sequence shown here is derived from an EMBL/GenBank/DDBJ whole genome shotgun (WGS) entry which is preliminary data.</text>
</comment>
<evidence type="ECO:0000256" key="3">
    <source>
        <dbReference type="ARBA" id="ARBA00022827"/>
    </source>
</evidence>
<dbReference type="InterPro" id="IPR036188">
    <property type="entry name" value="FAD/NAD-bd_sf"/>
</dbReference>
<dbReference type="PANTHER" id="PTHR43735">
    <property type="entry name" value="APOPTOSIS-INDUCING FACTOR 1"/>
    <property type="match status" value="1"/>
</dbReference>
<feature type="domain" description="FAD/NAD(P)-binding" evidence="5">
    <location>
        <begin position="4"/>
        <end position="301"/>
    </location>
</feature>
<gene>
    <name evidence="6" type="ORF">B0T25DRAFT_564272</name>
</gene>
<evidence type="ECO:0000256" key="1">
    <source>
        <dbReference type="ARBA" id="ARBA00006442"/>
    </source>
</evidence>
<keyword evidence="7" id="KW-1185">Reference proteome</keyword>
<dbReference type="GO" id="GO:0004174">
    <property type="term" value="F:electron-transferring-flavoprotein dehydrogenase activity"/>
    <property type="evidence" value="ECO:0007669"/>
    <property type="project" value="TreeGrafter"/>
</dbReference>
<evidence type="ECO:0000313" key="6">
    <source>
        <dbReference type="EMBL" id="KAK3359250.1"/>
    </source>
</evidence>
<name>A0AAJ0HPV9_9PEZI</name>
<comment type="similarity">
    <text evidence="1">Belongs to the FAD-dependent oxidoreductase family.</text>
</comment>
<keyword evidence="2" id="KW-0285">Flavoprotein</keyword>
<evidence type="ECO:0000256" key="2">
    <source>
        <dbReference type="ARBA" id="ARBA00022630"/>
    </source>
</evidence>
<dbReference type="SUPFAM" id="SSF51905">
    <property type="entry name" value="FAD/NAD(P)-binding domain"/>
    <property type="match status" value="2"/>
</dbReference>
<evidence type="ECO:0000256" key="4">
    <source>
        <dbReference type="ARBA" id="ARBA00023002"/>
    </source>
</evidence>
<proteinExistence type="inferred from homology"/>
<dbReference type="InterPro" id="IPR023753">
    <property type="entry name" value="FAD/NAD-binding_dom"/>
</dbReference>
<sequence length="394" mass="43174">MVRTIVILGASYTGVPVAHYLLKHTADKIVDGLKVILVSPNTHLYWCWAGVRAILPNMMADEKVFLPITPNFAQYPTERFEFVLGKAENVNPGINAVTVHENDGTTRTIAYDELIIATGSSFKGGLPFKTLSTTEETKEVLHAWTKRIQFAKSIVVAGGGTTGIELVAELGQEYAANGDKEVTLIINSDLPFSSAVKKSVRETAVRELKRFNVKIITNTRVVAETKGGKGAPTILQLTTLGSHGKKETDSLETDLYLPVFGVVPNTSYLPPSMLDEHGFVNQTSTLRAKGHDNIFVVGDAGNIQEPRGKTADEQVMHLVKILDAYLLGADELPEYRPSESVPFGVSLGRNGGTAQVGNWRVWSWLVWFGKARYLGTDYAHDLVKGVRTVHAKNW</sequence>